<protein>
    <submittedName>
        <fullName evidence="1">Uncharacterized protein</fullName>
    </submittedName>
</protein>
<dbReference type="AlphaFoldDB" id="A0A1C7IFZ9"/>
<name>A0A1C7IFZ9_9FIRM</name>
<dbReference type="KEGG" id="byl:A4V09_20055"/>
<dbReference type="Proteomes" id="UP000092574">
    <property type="component" value="Chromosome"/>
</dbReference>
<reference evidence="1" key="1">
    <citation type="submission" date="2017-04" db="EMBL/GenBank/DDBJ databases">
        <title>Complete Genome Sequences of Twelve Strains of a Stable Defined Moderately Diverse Mouse Microbiota 2 (sDMDMm2).</title>
        <authorList>
            <person name="Uchimura Y."/>
            <person name="Wyss M."/>
            <person name="Brugiroux S."/>
            <person name="Limenitakis J.P."/>
            <person name="Stecher B."/>
            <person name="McCoy K.D."/>
            <person name="Macpherson A.J."/>
        </authorList>
    </citation>
    <scope>NUCLEOTIDE SEQUENCE</scope>
    <source>
        <strain evidence="1">YL58</strain>
    </source>
</reference>
<proteinExistence type="predicted"/>
<organism evidence="1 2">
    <name type="scientific">Blautia pseudococcoides</name>
    <dbReference type="NCBI Taxonomy" id="1796616"/>
    <lineage>
        <taxon>Bacteria</taxon>
        <taxon>Bacillati</taxon>
        <taxon>Bacillota</taxon>
        <taxon>Clostridia</taxon>
        <taxon>Lachnospirales</taxon>
        <taxon>Lachnospiraceae</taxon>
        <taxon>Blautia</taxon>
    </lineage>
</organism>
<keyword evidence="2" id="KW-1185">Reference proteome</keyword>
<evidence type="ECO:0000313" key="2">
    <source>
        <dbReference type="Proteomes" id="UP000092574"/>
    </source>
</evidence>
<evidence type="ECO:0000313" key="1">
    <source>
        <dbReference type="EMBL" id="ANU77824.1"/>
    </source>
</evidence>
<gene>
    <name evidence="1" type="ORF">A4V09_20055</name>
</gene>
<dbReference type="EMBL" id="CP015405">
    <property type="protein sequence ID" value="ANU77824.1"/>
    <property type="molecule type" value="Genomic_DNA"/>
</dbReference>
<dbReference type="STRING" id="1796616.A4V09_20055"/>
<accession>A0A1C7IFZ9</accession>
<sequence length="90" mass="10461">MDCSIARKWRNVNRFFEKCFGRGQGPCFFSVFPDGQKKVGRMWFVFVEFCGIDRLGGGGYNRFIWKAIHLICGRSAESSGKYKIEYGRMK</sequence>